<organism evidence="2 3">
    <name type="scientific">Parasediminibacterium paludis</name>
    <dbReference type="NCBI Taxonomy" id="908966"/>
    <lineage>
        <taxon>Bacteria</taxon>
        <taxon>Pseudomonadati</taxon>
        <taxon>Bacteroidota</taxon>
        <taxon>Chitinophagia</taxon>
        <taxon>Chitinophagales</taxon>
        <taxon>Chitinophagaceae</taxon>
        <taxon>Parasediminibacterium</taxon>
    </lineage>
</organism>
<comment type="caution">
    <text evidence="2">The sequence shown here is derived from an EMBL/GenBank/DDBJ whole genome shotgun (WGS) entry which is preliminary data.</text>
</comment>
<keyword evidence="3" id="KW-1185">Reference proteome</keyword>
<dbReference type="EMBL" id="JBHSDC010000002">
    <property type="protein sequence ID" value="MFC4230777.1"/>
    <property type="molecule type" value="Genomic_DNA"/>
</dbReference>
<evidence type="ECO:0000313" key="3">
    <source>
        <dbReference type="Proteomes" id="UP001595906"/>
    </source>
</evidence>
<dbReference type="SUPFAM" id="SSF53448">
    <property type="entry name" value="Nucleotide-diphospho-sugar transferases"/>
    <property type="match status" value="1"/>
</dbReference>
<sequence length="288" mass="33097">MISVIICSVNKQLANQVQQNIADTIGVEWEPIIIDNTINATGITSVYNQGASIANYGMLCFVHEDVLFTTQNWGKVLIDTFKNDSELGLIGLAGSKYKSRLPSGWFSGLDILDCCNITHLDKHEVRQIMHYNPDDNKLLQEVVVLDGVLLVCPKKVWQDIKFDDKLLKGFHLYDIDFSFRVAEKYKVAVSYAINLIHLTQGGSFGNEWLNDTLLWHQKMSRKLPAITHDCIVSNKKIDKIIVKKWLIRLKHEPINTVNQFKWLFAVKIWVQISAWTNVPFFMLKKYIK</sequence>
<dbReference type="Gene3D" id="3.90.550.10">
    <property type="entry name" value="Spore Coat Polysaccharide Biosynthesis Protein SpsA, Chain A"/>
    <property type="match status" value="1"/>
</dbReference>
<evidence type="ECO:0000259" key="1">
    <source>
        <dbReference type="Pfam" id="PF13712"/>
    </source>
</evidence>
<dbReference type="Proteomes" id="UP001595906">
    <property type="component" value="Unassembled WGS sequence"/>
</dbReference>
<protein>
    <submittedName>
        <fullName evidence="2">Glycosyltransferase</fullName>
    </submittedName>
</protein>
<dbReference type="RefSeq" id="WP_379012162.1">
    <property type="nucleotide sequence ID" value="NZ_JBHSDC010000002.1"/>
</dbReference>
<evidence type="ECO:0000313" key="2">
    <source>
        <dbReference type="EMBL" id="MFC4230777.1"/>
    </source>
</evidence>
<dbReference type="InterPro" id="IPR059123">
    <property type="entry name" value="StrF_dom"/>
</dbReference>
<dbReference type="InterPro" id="IPR029044">
    <property type="entry name" value="Nucleotide-diphossugar_trans"/>
</dbReference>
<feature type="domain" description="Streptomycin biosynthesis protein StrF" evidence="1">
    <location>
        <begin position="4"/>
        <end position="192"/>
    </location>
</feature>
<name>A0ABV8PRX6_9BACT</name>
<reference evidence="3" key="1">
    <citation type="journal article" date="2019" name="Int. J. Syst. Evol. Microbiol.">
        <title>The Global Catalogue of Microorganisms (GCM) 10K type strain sequencing project: providing services to taxonomists for standard genome sequencing and annotation.</title>
        <authorList>
            <consortium name="The Broad Institute Genomics Platform"/>
            <consortium name="The Broad Institute Genome Sequencing Center for Infectious Disease"/>
            <person name="Wu L."/>
            <person name="Ma J."/>
        </authorList>
    </citation>
    <scope>NUCLEOTIDE SEQUENCE [LARGE SCALE GENOMIC DNA]</scope>
    <source>
        <strain evidence="3">CECT 8010</strain>
    </source>
</reference>
<dbReference type="Pfam" id="PF13712">
    <property type="entry name" value="Glyco_tranf_2_5"/>
    <property type="match status" value="1"/>
</dbReference>
<proteinExistence type="predicted"/>
<gene>
    <name evidence="2" type="ORF">ACFOW1_02670</name>
</gene>
<accession>A0ABV8PRX6</accession>